<protein>
    <submittedName>
        <fullName evidence="4">Molecular chaperone DnaJ</fullName>
    </submittedName>
</protein>
<dbReference type="STRING" id="45072.Lqua_2370"/>
<reference evidence="4 6" key="2">
    <citation type="submission" date="2018-06" db="EMBL/GenBank/DDBJ databases">
        <authorList>
            <consortium name="Pathogen Informatics"/>
            <person name="Doyle S."/>
        </authorList>
    </citation>
    <scope>NUCLEOTIDE SEQUENCE [LARGE SCALE GENOMIC DNA]</scope>
    <source>
        <strain evidence="4 6">NCTC12376</strain>
    </source>
</reference>
<feature type="domain" description="J" evidence="2">
    <location>
        <begin position="3"/>
        <end position="65"/>
    </location>
</feature>
<dbReference type="PROSITE" id="PS50076">
    <property type="entry name" value="DNAJ_2"/>
    <property type="match status" value="1"/>
</dbReference>
<organism evidence="4 6">
    <name type="scientific">Legionella quateirensis</name>
    <dbReference type="NCBI Taxonomy" id="45072"/>
    <lineage>
        <taxon>Bacteria</taxon>
        <taxon>Pseudomonadati</taxon>
        <taxon>Pseudomonadota</taxon>
        <taxon>Gammaproteobacteria</taxon>
        <taxon>Legionellales</taxon>
        <taxon>Legionellaceae</taxon>
        <taxon>Legionella</taxon>
    </lineage>
</organism>
<dbReference type="CDD" id="cd06257">
    <property type="entry name" value="DnaJ"/>
    <property type="match status" value="1"/>
</dbReference>
<evidence type="ECO:0000256" key="1">
    <source>
        <dbReference type="ARBA" id="ARBA00023186"/>
    </source>
</evidence>
<dbReference type="Pfam" id="PF00226">
    <property type="entry name" value="DnaJ"/>
    <property type="match status" value="1"/>
</dbReference>
<dbReference type="Proteomes" id="UP000254230">
    <property type="component" value="Unassembled WGS sequence"/>
</dbReference>
<dbReference type="EMBL" id="LNYR01000034">
    <property type="protein sequence ID" value="KTD46267.1"/>
    <property type="molecule type" value="Genomic_DNA"/>
</dbReference>
<accession>A0A378KVU1</accession>
<keyword evidence="5" id="KW-1185">Reference proteome</keyword>
<dbReference type="EMBL" id="UGOW01000001">
    <property type="protein sequence ID" value="STY18964.1"/>
    <property type="molecule type" value="Genomic_DNA"/>
</dbReference>
<evidence type="ECO:0000313" key="6">
    <source>
        <dbReference type="Proteomes" id="UP000254230"/>
    </source>
</evidence>
<keyword evidence="1" id="KW-0143">Chaperone</keyword>
<reference evidence="3 5" key="1">
    <citation type="submission" date="2015-11" db="EMBL/GenBank/DDBJ databases">
        <title>Genomic analysis of 38 Legionella species identifies large and diverse effector repertoires.</title>
        <authorList>
            <person name="Burstein D."/>
            <person name="Amaro F."/>
            <person name="Zusman T."/>
            <person name="Lifshitz Z."/>
            <person name="Cohen O."/>
            <person name="Gilbert J.A."/>
            <person name="Pupko T."/>
            <person name="Shuman H.A."/>
            <person name="Segal G."/>
        </authorList>
    </citation>
    <scope>NUCLEOTIDE SEQUENCE [LARGE SCALE GENOMIC DNA]</scope>
    <source>
        <strain evidence="3 5">ATCC 49507</strain>
    </source>
</reference>
<sequence length="265" mass="29258">MATVYEVLGLEPTADFKKLKKAYRNKALENHPDRGGKEQVFKDLQNAWSLIDEEAKALSYYNKFTAKAVKPDWSESYAESISAPTASSYSGPFPSYSSSSYSEGEATSFPKNPTASKSPLSTTAFVPKSGGFMGFFTSPNVGDFVYRSINTTPLIGSRDSSDRALGFKIGSLFNDLDPTCTAHELLTAFKQLLTIMIEHADLRDSTDNKKYFLMNQLAELVGKKVTLESYHVVLADYARTYVSVEPVALLMEPQFEPCSSVPLLD</sequence>
<dbReference type="InterPro" id="IPR001623">
    <property type="entry name" value="DnaJ_domain"/>
</dbReference>
<dbReference type="PRINTS" id="PR00625">
    <property type="entry name" value="JDOMAIN"/>
</dbReference>
<dbReference type="Proteomes" id="UP000054639">
    <property type="component" value="Unassembled WGS sequence"/>
</dbReference>
<dbReference type="RefSeq" id="WP_058474520.1">
    <property type="nucleotide sequence ID" value="NZ_CAAAIL010000001.1"/>
</dbReference>
<evidence type="ECO:0000259" key="2">
    <source>
        <dbReference type="PROSITE" id="PS50076"/>
    </source>
</evidence>
<gene>
    <name evidence="3" type="ORF">Lqua_2370</name>
    <name evidence="4" type="ORF">NCTC12376_02790</name>
</gene>
<evidence type="ECO:0000313" key="5">
    <source>
        <dbReference type="Proteomes" id="UP000054639"/>
    </source>
</evidence>
<dbReference type="AlphaFoldDB" id="A0A378KVU1"/>
<dbReference type="OrthoDB" id="5649210at2"/>
<evidence type="ECO:0000313" key="4">
    <source>
        <dbReference type="EMBL" id="STY18964.1"/>
    </source>
</evidence>
<dbReference type="SUPFAM" id="SSF46565">
    <property type="entry name" value="Chaperone J-domain"/>
    <property type="match status" value="1"/>
</dbReference>
<dbReference type="Gene3D" id="1.10.287.110">
    <property type="entry name" value="DnaJ domain"/>
    <property type="match status" value="1"/>
</dbReference>
<name>A0A378KVU1_9GAMM</name>
<dbReference type="InterPro" id="IPR036869">
    <property type="entry name" value="J_dom_sf"/>
</dbReference>
<dbReference type="SMART" id="SM00271">
    <property type="entry name" value="DnaJ"/>
    <property type="match status" value="1"/>
</dbReference>
<evidence type="ECO:0000313" key="3">
    <source>
        <dbReference type="EMBL" id="KTD46267.1"/>
    </source>
</evidence>
<proteinExistence type="predicted"/>